<dbReference type="InterPro" id="IPR015892">
    <property type="entry name" value="Carbonic_anhydrase_CS"/>
</dbReference>
<dbReference type="RefSeq" id="WP_213887713.1">
    <property type="nucleotide sequence ID" value="NZ_JAGFNU010000001.1"/>
</dbReference>
<comment type="caution">
    <text evidence="9">The sequence shown here is derived from an EMBL/GenBank/DDBJ whole genome shotgun (WGS) entry which is preliminary data.</text>
</comment>
<dbReference type="Proteomes" id="UP001589683">
    <property type="component" value="Unassembled WGS sequence"/>
</dbReference>
<dbReference type="InterPro" id="IPR036874">
    <property type="entry name" value="Carbonic_anhydrase_sf"/>
</dbReference>
<name>A0ABV5JCY6_9RHOB</name>
<keyword evidence="4" id="KW-0479">Metal-binding</keyword>
<evidence type="ECO:0000256" key="5">
    <source>
        <dbReference type="ARBA" id="ARBA00022833"/>
    </source>
</evidence>
<dbReference type="EC" id="4.2.1.1" evidence="3 8"/>
<dbReference type="EMBL" id="JBHMEA010000007">
    <property type="protein sequence ID" value="MFB9230382.1"/>
    <property type="molecule type" value="Genomic_DNA"/>
</dbReference>
<gene>
    <name evidence="9" type="ORF">ACFFUT_01115</name>
</gene>
<evidence type="ECO:0000256" key="8">
    <source>
        <dbReference type="RuleBase" id="RU003956"/>
    </source>
</evidence>
<dbReference type="PROSITE" id="PS00705">
    <property type="entry name" value="PROK_CO2_ANHYDRASE_2"/>
    <property type="match status" value="1"/>
</dbReference>
<dbReference type="SMART" id="SM00947">
    <property type="entry name" value="Pro_CA"/>
    <property type="match status" value="1"/>
</dbReference>
<comment type="cofactor">
    <cofactor evidence="1">
        <name>Zn(2+)</name>
        <dbReference type="ChEBI" id="CHEBI:29105"/>
    </cofactor>
</comment>
<evidence type="ECO:0000256" key="4">
    <source>
        <dbReference type="ARBA" id="ARBA00022723"/>
    </source>
</evidence>
<evidence type="ECO:0000256" key="1">
    <source>
        <dbReference type="ARBA" id="ARBA00001947"/>
    </source>
</evidence>
<organism evidence="9 10">
    <name type="scientific">Pseudohalocynthiibacter aestuariivivens</name>
    <dbReference type="NCBI Taxonomy" id="1591409"/>
    <lineage>
        <taxon>Bacteria</taxon>
        <taxon>Pseudomonadati</taxon>
        <taxon>Pseudomonadota</taxon>
        <taxon>Alphaproteobacteria</taxon>
        <taxon>Rhodobacterales</taxon>
        <taxon>Paracoccaceae</taxon>
        <taxon>Pseudohalocynthiibacter</taxon>
    </lineage>
</organism>
<comment type="catalytic activity">
    <reaction evidence="7 8">
        <text>hydrogencarbonate + H(+) = CO2 + H2O</text>
        <dbReference type="Rhea" id="RHEA:10748"/>
        <dbReference type="ChEBI" id="CHEBI:15377"/>
        <dbReference type="ChEBI" id="CHEBI:15378"/>
        <dbReference type="ChEBI" id="CHEBI:16526"/>
        <dbReference type="ChEBI" id="CHEBI:17544"/>
        <dbReference type="EC" id="4.2.1.1"/>
    </reaction>
</comment>
<comment type="similarity">
    <text evidence="2 8">Belongs to the beta-class carbonic anhydrase family.</text>
</comment>
<keyword evidence="10" id="KW-1185">Reference proteome</keyword>
<keyword evidence="5 8" id="KW-0862">Zinc</keyword>
<dbReference type="Pfam" id="PF00484">
    <property type="entry name" value="Pro_CA"/>
    <property type="match status" value="1"/>
</dbReference>
<protein>
    <recommendedName>
        <fullName evidence="3 8">Carbonic anhydrase</fullName>
        <ecNumber evidence="3 8">4.2.1.1</ecNumber>
    </recommendedName>
    <alternativeName>
        <fullName evidence="8">Carbonate dehydratase</fullName>
    </alternativeName>
</protein>
<dbReference type="SUPFAM" id="SSF53056">
    <property type="entry name" value="beta-carbonic anhydrase, cab"/>
    <property type="match status" value="1"/>
</dbReference>
<accession>A0ABV5JCY6</accession>
<evidence type="ECO:0000256" key="2">
    <source>
        <dbReference type="ARBA" id="ARBA00006217"/>
    </source>
</evidence>
<dbReference type="PANTHER" id="PTHR11002">
    <property type="entry name" value="CARBONIC ANHYDRASE"/>
    <property type="match status" value="1"/>
</dbReference>
<comment type="function">
    <text evidence="8">Reversible hydration of carbon dioxide.</text>
</comment>
<evidence type="ECO:0000256" key="3">
    <source>
        <dbReference type="ARBA" id="ARBA00012925"/>
    </source>
</evidence>
<proteinExistence type="inferred from homology"/>
<keyword evidence="6 8" id="KW-0456">Lyase</keyword>
<dbReference type="InterPro" id="IPR001765">
    <property type="entry name" value="Carbonic_anhydrase"/>
</dbReference>
<dbReference type="CDD" id="cd00884">
    <property type="entry name" value="beta_CA_cladeB"/>
    <property type="match status" value="1"/>
</dbReference>
<dbReference type="InterPro" id="IPR045066">
    <property type="entry name" value="Beta_CA_cladeB"/>
</dbReference>
<evidence type="ECO:0000313" key="9">
    <source>
        <dbReference type="EMBL" id="MFB9230382.1"/>
    </source>
</evidence>
<evidence type="ECO:0000313" key="10">
    <source>
        <dbReference type="Proteomes" id="UP001589683"/>
    </source>
</evidence>
<dbReference type="PANTHER" id="PTHR11002:SF76">
    <property type="entry name" value="CARBONIC ANHYDRASE"/>
    <property type="match status" value="1"/>
</dbReference>
<evidence type="ECO:0000256" key="6">
    <source>
        <dbReference type="ARBA" id="ARBA00023239"/>
    </source>
</evidence>
<sequence>MPERLVQGYQRFRDGYFIENKEKLAALAMEQKPRIALLSCCDSRVDPTTVFDAAPGDLFVIRNVANLAPPYEQEGVFHGTSAALEFAVTGLEVSHIVVLGHANCGGIRALMDKSPSDDKTSFIDRWMTIAAPVREHICASGEMPDEERYATCERQAIAHSLRNLMTYPWVKTRVNAGTLSLHGWHYDLAEGTLSSLDPETKSFLPLR</sequence>
<evidence type="ECO:0000256" key="7">
    <source>
        <dbReference type="ARBA" id="ARBA00048348"/>
    </source>
</evidence>
<dbReference type="Gene3D" id="3.40.1050.10">
    <property type="entry name" value="Carbonic anhydrase"/>
    <property type="match status" value="1"/>
</dbReference>
<dbReference type="GO" id="GO:0004089">
    <property type="term" value="F:carbonate dehydratase activity"/>
    <property type="evidence" value="ECO:0007669"/>
    <property type="project" value="UniProtKB-EC"/>
</dbReference>
<reference evidence="9 10" key="1">
    <citation type="submission" date="2024-09" db="EMBL/GenBank/DDBJ databases">
        <authorList>
            <person name="Sun Q."/>
            <person name="Mori K."/>
        </authorList>
    </citation>
    <scope>NUCLEOTIDE SEQUENCE [LARGE SCALE GENOMIC DNA]</scope>
    <source>
        <strain evidence="9 10">CECT 8726</strain>
    </source>
</reference>